<keyword evidence="4" id="KW-0170">Cobalt</keyword>
<evidence type="ECO:0000256" key="2">
    <source>
        <dbReference type="ARBA" id="ARBA00022628"/>
    </source>
</evidence>
<reference evidence="6" key="1">
    <citation type="journal article" date="2014" name="Front. Microbiol.">
        <title>High frequency of phylogenetically diverse reductive dehalogenase-homologous genes in deep subseafloor sedimentary metagenomes.</title>
        <authorList>
            <person name="Kawai M."/>
            <person name="Futagami T."/>
            <person name="Toyoda A."/>
            <person name="Takaki Y."/>
            <person name="Nishi S."/>
            <person name="Hori S."/>
            <person name="Arai W."/>
            <person name="Tsubouchi T."/>
            <person name="Morono Y."/>
            <person name="Uchiyama I."/>
            <person name="Ito T."/>
            <person name="Fujiyama A."/>
            <person name="Inagaki F."/>
            <person name="Takami H."/>
        </authorList>
    </citation>
    <scope>NUCLEOTIDE SEQUENCE</scope>
    <source>
        <strain evidence="6">Expedition CK06-06</strain>
    </source>
</reference>
<dbReference type="Gene3D" id="3.20.70.20">
    <property type="match status" value="1"/>
</dbReference>
<dbReference type="AlphaFoldDB" id="X1N377"/>
<evidence type="ECO:0000313" key="6">
    <source>
        <dbReference type="EMBL" id="GAI38018.1"/>
    </source>
</evidence>
<evidence type="ECO:0000256" key="4">
    <source>
        <dbReference type="ARBA" id="ARBA00023285"/>
    </source>
</evidence>
<sequence>MKQLAAGAHLRDIDGVPDKIKRLFVTAHEIIPEWHVRMQAAFQRSTNNAVSKTVNFPQEATREDIAKVYMTAYEQGLKGNNHLPG</sequence>
<feature type="non-terminal residue" evidence="6">
    <location>
        <position position="85"/>
    </location>
</feature>
<dbReference type="SUPFAM" id="SSF51998">
    <property type="entry name" value="PFL-like glycyl radical enzymes"/>
    <property type="match status" value="1"/>
</dbReference>
<organism evidence="6">
    <name type="scientific">marine sediment metagenome</name>
    <dbReference type="NCBI Taxonomy" id="412755"/>
    <lineage>
        <taxon>unclassified sequences</taxon>
        <taxon>metagenomes</taxon>
        <taxon>ecological metagenomes</taxon>
    </lineage>
</organism>
<keyword evidence="3" id="KW-0560">Oxidoreductase</keyword>
<comment type="cofactor">
    <cofactor evidence="1">
        <name>adenosylcob(III)alamin</name>
        <dbReference type="ChEBI" id="CHEBI:18408"/>
    </cofactor>
</comment>
<dbReference type="GO" id="GO:0004748">
    <property type="term" value="F:ribonucleoside-diphosphate reductase activity, thioredoxin disulfide as acceptor"/>
    <property type="evidence" value="ECO:0007669"/>
    <property type="project" value="TreeGrafter"/>
</dbReference>
<dbReference type="Pfam" id="PF02867">
    <property type="entry name" value="Ribonuc_red_lgC"/>
    <property type="match status" value="1"/>
</dbReference>
<dbReference type="EMBL" id="BARV01027503">
    <property type="protein sequence ID" value="GAI38018.1"/>
    <property type="molecule type" value="Genomic_DNA"/>
</dbReference>
<evidence type="ECO:0000256" key="3">
    <source>
        <dbReference type="ARBA" id="ARBA00023002"/>
    </source>
</evidence>
<protein>
    <recommendedName>
        <fullName evidence="5">Ribonucleotide reductase large subunit C-terminal domain-containing protein</fullName>
    </recommendedName>
</protein>
<evidence type="ECO:0000259" key="5">
    <source>
        <dbReference type="Pfam" id="PF02867"/>
    </source>
</evidence>
<evidence type="ECO:0000256" key="1">
    <source>
        <dbReference type="ARBA" id="ARBA00001922"/>
    </source>
</evidence>
<name>X1N377_9ZZZZ</name>
<dbReference type="InterPro" id="IPR000788">
    <property type="entry name" value="RNR_lg_C"/>
</dbReference>
<keyword evidence="2" id="KW-0846">Cobalamin</keyword>
<dbReference type="GO" id="GO:0031419">
    <property type="term" value="F:cobalamin binding"/>
    <property type="evidence" value="ECO:0007669"/>
    <property type="project" value="UniProtKB-KW"/>
</dbReference>
<accession>X1N377</accession>
<feature type="domain" description="Ribonucleotide reductase large subunit C-terminal" evidence="5">
    <location>
        <begin position="9"/>
        <end position="79"/>
    </location>
</feature>
<comment type="caution">
    <text evidence="6">The sequence shown here is derived from an EMBL/GenBank/DDBJ whole genome shotgun (WGS) entry which is preliminary data.</text>
</comment>
<dbReference type="InterPro" id="IPR050862">
    <property type="entry name" value="RdRp_reductase_class-2"/>
</dbReference>
<dbReference type="PANTHER" id="PTHR43371">
    <property type="entry name" value="VITAMIN B12-DEPENDENT RIBONUCLEOTIDE REDUCTASE"/>
    <property type="match status" value="1"/>
</dbReference>
<gene>
    <name evidence="6" type="ORF">S06H3_44246</name>
</gene>
<proteinExistence type="predicted"/>
<dbReference type="PANTHER" id="PTHR43371:SF1">
    <property type="entry name" value="RIBONUCLEOSIDE-DIPHOSPHATE REDUCTASE"/>
    <property type="match status" value="1"/>
</dbReference>